<evidence type="ECO:0008006" key="3">
    <source>
        <dbReference type="Google" id="ProtNLM"/>
    </source>
</evidence>
<name>A0ABR2PRN7_9ROSI</name>
<accession>A0ABR2PRN7</accession>
<dbReference type="Proteomes" id="UP001396334">
    <property type="component" value="Unassembled WGS sequence"/>
</dbReference>
<evidence type="ECO:0000313" key="1">
    <source>
        <dbReference type="EMBL" id="KAK8990977.1"/>
    </source>
</evidence>
<comment type="caution">
    <text evidence="1">The sequence shown here is derived from an EMBL/GenBank/DDBJ whole genome shotgun (WGS) entry which is preliminary data.</text>
</comment>
<dbReference type="Gene3D" id="3.60.10.10">
    <property type="entry name" value="Endonuclease/exonuclease/phosphatase"/>
    <property type="match status" value="1"/>
</dbReference>
<keyword evidence="2" id="KW-1185">Reference proteome</keyword>
<protein>
    <recommendedName>
        <fullName evidence="3">Endonuclease/exonuclease/phosphatase domain-containing protein</fullName>
    </recommendedName>
</protein>
<dbReference type="PANTHER" id="PTHR33710:SF79">
    <property type="entry name" value="OS06G0205337 PROTEIN"/>
    <property type="match status" value="1"/>
</dbReference>
<dbReference type="InterPro" id="IPR036691">
    <property type="entry name" value="Endo/exonu/phosph_ase_sf"/>
</dbReference>
<organism evidence="1 2">
    <name type="scientific">Hibiscus sabdariffa</name>
    <name type="common">roselle</name>
    <dbReference type="NCBI Taxonomy" id="183260"/>
    <lineage>
        <taxon>Eukaryota</taxon>
        <taxon>Viridiplantae</taxon>
        <taxon>Streptophyta</taxon>
        <taxon>Embryophyta</taxon>
        <taxon>Tracheophyta</taxon>
        <taxon>Spermatophyta</taxon>
        <taxon>Magnoliopsida</taxon>
        <taxon>eudicotyledons</taxon>
        <taxon>Gunneridae</taxon>
        <taxon>Pentapetalae</taxon>
        <taxon>rosids</taxon>
        <taxon>malvids</taxon>
        <taxon>Malvales</taxon>
        <taxon>Malvaceae</taxon>
        <taxon>Malvoideae</taxon>
        <taxon>Hibiscus</taxon>
    </lineage>
</organism>
<reference evidence="1 2" key="1">
    <citation type="journal article" date="2024" name="G3 (Bethesda)">
        <title>Genome assembly of Hibiscus sabdariffa L. provides insights into metabolisms of medicinal natural products.</title>
        <authorList>
            <person name="Kim T."/>
        </authorList>
    </citation>
    <scope>NUCLEOTIDE SEQUENCE [LARGE SCALE GENOMIC DNA]</scope>
    <source>
        <strain evidence="1">TK-2024</strain>
        <tissue evidence="1">Old leaves</tissue>
    </source>
</reference>
<dbReference type="SUPFAM" id="SSF56219">
    <property type="entry name" value="DNase I-like"/>
    <property type="match status" value="1"/>
</dbReference>
<dbReference type="PANTHER" id="PTHR33710">
    <property type="entry name" value="BNAC02G09200D PROTEIN"/>
    <property type="match status" value="1"/>
</dbReference>
<proteinExistence type="predicted"/>
<gene>
    <name evidence="1" type="ORF">V6N11_062004</name>
</gene>
<evidence type="ECO:0000313" key="2">
    <source>
        <dbReference type="Proteomes" id="UP001396334"/>
    </source>
</evidence>
<dbReference type="EMBL" id="JBBPBN010000052">
    <property type="protein sequence ID" value="KAK8990977.1"/>
    <property type="molecule type" value="Genomic_DNA"/>
</dbReference>
<sequence>MPTALSFSGNIESALSFNEGENGQCILCRANRNSRGLALWWNNEVNLSVLHSDKNLIDTIISINGEPEWFGTFIYAPPYEEEKQDFWERLGKLRVNANGKWGIMGDTNVVASPSEKYGGAPFDLNNAKWYNEFLENSLLMEIQSKGGIYTWSNQRCEEDEICEKLEKVMPSLEWNFLFPKAIAIIDVPIASDHALIVLLLNGVTKRGRMDINRRKESKRNIQSQA</sequence>